<name>X6N7F6_RETFI</name>
<sequence length="740" mass="84942">MSVLQHQCEYQYVLLLLLLLILILMSMSMSMELYFYPNCGQDDPHPGLTVLPVRSRLEEDLPENYRIRSVVTIRVVAKDAKHDSLITTRPHSFEREILHIPICVSEDIEALKQLSTQAGYGDMKGKFLQSRNGDDKRKYHVPGRRGFDVYMEPLPFTIEYLKRGQYITYQFEKPVLRLYVKIRCVFVRNKAIIGRYFGLMGALLMEEEKERDRLEEASANAGNHTQVSNQSYATGANQRQWSDTTAANEKQWVDVTDASGRQWIDNVEALENERRQYLDEVKRLNRQLLEMQEKHLRQFYQWNHTVLQNDKEFRLCLDRETQAKEVLRQQYVQSEANTKELESILSELYQKGVMNALNTLNPPSAQESVVSSQAHLQPQSASEHKQPLAINSTRDVLFSPSPLGPDALIGTKSVLPATGPLQTEFNVTSDHKSSSNISKTTIAAPSQISFETDEKSTLEILYHNDRSVEGFVAMNNKWTTCGDGTLLLLLDKPILKYRLTFEERNTRQCLINTYVQLHNITINVSKEIQWLSEDVAVYSFCLLFIYSYFLFCIYFFFAMYTISIHTYYEDWQRLANVLESIRNKAITQSNSSQADDDTEENSNNQSKEDNKTEPIEDDQTQDERDDQTEETQPNNAQHGFGDNSGLWPFSNVTFFTDDTHKTGQDDWGSGAQLFFDFGKLANDWTDTSKAKEAQTSQNANTGDVDDNDSADGNVQLPQQPDEDNCVEFTLQPIVQLNEVD</sequence>
<keyword evidence="5" id="KW-1185">Reference proteome</keyword>
<feature type="coiled-coil region" evidence="1">
    <location>
        <begin position="260"/>
        <end position="337"/>
    </location>
</feature>
<dbReference type="EMBL" id="ASPP01011395">
    <property type="protein sequence ID" value="ETO21689.1"/>
    <property type="molecule type" value="Genomic_DNA"/>
</dbReference>
<dbReference type="Proteomes" id="UP000023152">
    <property type="component" value="Unassembled WGS sequence"/>
</dbReference>
<keyword evidence="1" id="KW-0175">Coiled coil</keyword>
<feature type="region of interest" description="Disordered" evidence="2">
    <location>
        <begin position="588"/>
        <end position="645"/>
    </location>
</feature>
<feature type="compositionally biased region" description="Polar residues" evidence="2">
    <location>
        <begin position="363"/>
        <end position="381"/>
    </location>
</feature>
<evidence type="ECO:0000256" key="3">
    <source>
        <dbReference type="SAM" id="Phobius"/>
    </source>
</evidence>
<keyword evidence="3" id="KW-0472">Membrane</keyword>
<feature type="transmembrane region" description="Helical" evidence="3">
    <location>
        <begin position="535"/>
        <end position="557"/>
    </location>
</feature>
<feature type="region of interest" description="Disordered" evidence="2">
    <location>
        <begin position="363"/>
        <end position="387"/>
    </location>
</feature>
<dbReference type="AlphaFoldDB" id="X6N7F6"/>
<proteinExistence type="predicted"/>
<comment type="caution">
    <text evidence="4">The sequence shown here is derived from an EMBL/GenBank/DDBJ whole genome shotgun (WGS) entry which is preliminary data.</text>
</comment>
<feature type="compositionally biased region" description="Acidic residues" evidence="2">
    <location>
        <begin position="615"/>
        <end position="629"/>
    </location>
</feature>
<evidence type="ECO:0000256" key="1">
    <source>
        <dbReference type="SAM" id="Coils"/>
    </source>
</evidence>
<feature type="non-terminal residue" evidence="4">
    <location>
        <position position="740"/>
    </location>
</feature>
<organism evidence="4 5">
    <name type="scientific">Reticulomyxa filosa</name>
    <dbReference type="NCBI Taxonomy" id="46433"/>
    <lineage>
        <taxon>Eukaryota</taxon>
        <taxon>Sar</taxon>
        <taxon>Rhizaria</taxon>
        <taxon>Retaria</taxon>
        <taxon>Foraminifera</taxon>
        <taxon>Monothalamids</taxon>
        <taxon>Reticulomyxidae</taxon>
        <taxon>Reticulomyxa</taxon>
    </lineage>
</organism>
<reference evidence="4 5" key="1">
    <citation type="journal article" date="2013" name="Curr. Biol.">
        <title>The Genome of the Foraminiferan Reticulomyxa filosa.</title>
        <authorList>
            <person name="Glockner G."/>
            <person name="Hulsmann N."/>
            <person name="Schleicher M."/>
            <person name="Noegel A.A."/>
            <person name="Eichinger L."/>
            <person name="Gallinger C."/>
            <person name="Pawlowski J."/>
            <person name="Sierra R."/>
            <person name="Euteneuer U."/>
            <person name="Pillet L."/>
            <person name="Moustafa A."/>
            <person name="Platzer M."/>
            <person name="Groth M."/>
            <person name="Szafranski K."/>
            <person name="Schliwa M."/>
        </authorList>
    </citation>
    <scope>NUCLEOTIDE SEQUENCE [LARGE SCALE GENOMIC DNA]</scope>
</reference>
<feature type="transmembrane region" description="Helical" evidence="3">
    <location>
        <begin position="12"/>
        <end position="36"/>
    </location>
</feature>
<keyword evidence="3" id="KW-0812">Transmembrane</keyword>
<evidence type="ECO:0000313" key="4">
    <source>
        <dbReference type="EMBL" id="ETO21689.1"/>
    </source>
</evidence>
<evidence type="ECO:0000313" key="5">
    <source>
        <dbReference type="Proteomes" id="UP000023152"/>
    </source>
</evidence>
<accession>X6N7F6</accession>
<keyword evidence="3" id="KW-1133">Transmembrane helix</keyword>
<feature type="region of interest" description="Disordered" evidence="2">
    <location>
        <begin position="687"/>
        <end position="722"/>
    </location>
</feature>
<evidence type="ECO:0000256" key="2">
    <source>
        <dbReference type="SAM" id="MobiDB-lite"/>
    </source>
</evidence>
<gene>
    <name evidence="4" type="ORF">RFI_15516</name>
</gene>
<protein>
    <submittedName>
        <fullName evidence="4">Uncharacterized protein</fullName>
    </submittedName>
</protein>